<protein>
    <recommendedName>
        <fullName evidence="9">Sphingomyelin synthase-like domain-containing protein</fullName>
    </recommendedName>
</protein>
<proteinExistence type="predicted"/>
<feature type="transmembrane region" description="Helical" evidence="8">
    <location>
        <begin position="88"/>
        <end position="104"/>
    </location>
</feature>
<dbReference type="Proteomes" id="UP001162891">
    <property type="component" value="Chromosome"/>
</dbReference>
<evidence type="ECO:0000256" key="2">
    <source>
        <dbReference type="ARBA" id="ARBA00022679"/>
    </source>
</evidence>
<evidence type="ECO:0000256" key="5">
    <source>
        <dbReference type="ARBA" id="ARBA00023098"/>
    </source>
</evidence>
<feature type="region of interest" description="Disordered" evidence="7">
    <location>
        <begin position="1"/>
        <end position="25"/>
    </location>
</feature>
<feature type="transmembrane region" description="Helical" evidence="8">
    <location>
        <begin position="201"/>
        <end position="219"/>
    </location>
</feature>
<evidence type="ECO:0000313" key="10">
    <source>
        <dbReference type="EMBL" id="BDG04034.1"/>
    </source>
</evidence>
<feature type="transmembrane region" description="Helical" evidence="8">
    <location>
        <begin position="177"/>
        <end position="194"/>
    </location>
</feature>
<accession>A0ABN6MW48</accession>
<keyword evidence="6 8" id="KW-0472">Membrane</keyword>
<keyword evidence="11" id="KW-1185">Reference proteome</keyword>
<keyword evidence="5" id="KW-0443">Lipid metabolism</keyword>
<evidence type="ECO:0000256" key="4">
    <source>
        <dbReference type="ARBA" id="ARBA00022989"/>
    </source>
</evidence>
<gene>
    <name evidence="10" type="ORF">AMOR_30300</name>
</gene>
<evidence type="ECO:0000313" key="11">
    <source>
        <dbReference type="Proteomes" id="UP001162891"/>
    </source>
</evidence>
<dbReference type="PANTHER" id="PTHR21290">
    <property type="entry name" value="SPHINGOMYELIN SYNTHETASE"/>
    <property type="match status" value="1"/>
</dbReference>
<comment type="subcellular location">
    <subcellularLocation>
        <location evidence="1">Membrane</location>
        <topology evidence="1">Multi-pass membrane protein</topology>
    </subcellularLocation>
</comment>
<keyword evidence="2" id="KW-0808">Transferase</keyword>
<feature type="domain" description="Sphingomyelin synthase-like" evidence="9">
    <location>
        <begin position="176"/>
        <end position="238"/>
    </location>
</feature>
<feature type="transmembrane region" description="Helical" evidence="8">
    <location>
        <begin position="111"/>
        <end position="133"/>
    </location>
</feature>
<dbReference type="Pfam" id="PF14360">
    <property type="entry name" value="PAP2_C"/>
    <property type="match status" value="1"/>
</dbReference>
<dbReference type="PANTHER" id="PTHR21290:SF25">
    <property type="entry name" value="SPHINGOMYELIN SYNTHASE-RELATED PROTEIN 1"/>
    <property type="match status" value="1"/>
</dbReference>
<evidence type="ECO:0000256" key="1">
    <source>
        <dbReference type="ARBA" id="ARBA00004141"/>
    </source>
</evidence>
<reference evidence="11" key="1">
    <citation type="journal article" date="2022" name="Int. J. Syst. Evol. Microbiol.">
        <title>Anaeromyxobacter oryzae sp. nov., Anaeromyxobacter diazotrophicus sp. nov. and Anaeromyxobacter paludicola sp. nov., isolated from paddy soils.</title>
        <authorList>
            <person name="Itoh H."/>
            <person name="Xu Z."/>
            <person name="Mise K."/>
            <person name="Masuda Y."/>
            <person name="Ushijima N."/>
            <person name="Hayakawa C."/>
            <person name="Shiratori Y."/>
            <person name="Senoo K."/>
        </authorList>
    </citation>
    <scope>NUCLEOTIDE SEQUENCE [LARGE SCALE GENOMIC DNA]</scope>
    <source>
        <strain evidence="11">Red232</strain>
    </source>
</reference>
<sequence length="250" mass="26451">MPGPSAPLAAVPAPPPVPPPAPGRSAPGRLASLRAALPAVAGALLFRAGCYVAMTAAALWNELRPAPTLPDLVLAHVPFVEAVARTNYVLWLVLYLPVAGLLLWESPRRFVRYTVTGGLVSLVRGATIALTGLGAPDPAHAGPGIAGHDPLQALAELVSPWQVFAHDAMRAYLTKDLFFSGHTATTFLLLLYVWPHRRLRALALAGHVLVVASVFLAHLHYAIDVAGAYAVTFALFALREGWPPRERAGG</sequence>
<evidence type="ECO:0000256" key="8">
    <source>
        <dbReference type="SAM" id="Phobius"/>
    </source>
</evidence>
<keyword evidence="4 8" id="KW-1133">Transmembrane helix</keyword>
<dbReference type="EMBL" id="AP025591">
    <property type="protein sequence ID" value="BDG04034.1"/>
    <property type="molecule type" value="Genomic_DNA"/>
</dbReference>
<dbReference type="InterPro" id="IPR045221">
    <property type="entry name" value="Sphingomyelin_synth-like"/>
</dbReference>
<dbReference type="InterPro" id="IPR025749">
    <property type="entry name" value="Sphingomyelin_synth-like_dom"/>
</dbReference>
<keyword evidence="3 8" id="KW-0812">Transmembrane</keyword>
<name>A0ABN6MW48_9BACT</name>
<feature type="compositionally biased region" description="Low complexity" evidence="7">
    <location>
        <begin position="1"/>
        <end position="11"/>
    </location>
</feature>
<evidence type="ECO:0000259" key="9">
    <source>
        <dbReference type="Pfam" id="PF14360"/>
    </source>
</evidence>
<evidence type="ECO:0000256" key="6">
    <source>
        <dbReference type="ARBA" id="ARBA00023136"/>
    </source>
</evidence>
<feature type="compositionally biased region" description="Pro residues" evidence="7">
    <location>
        <begin position="12"/>
        <end position="22"/>
    </location>
</feature>
<dbReference type="RefSeq" id="WP_248352409.1">
    <property type="nucleotide sequence ID" value="NZ_AP025591.1"/>
</dbReference>
<organism evidence="10 11">
    <name type="scientific">Anaeromyxobacter oryzae</name>
    <dbReference type="NCBI Taxonomy" id="2918170"/>
    <lineage>
        <taxon>Bacteria</taxon>
        <taxon>Pseudomonadati</taxon>
        <taxon>Myxococcota</taxon>
        <taxon>Myxococcia</taxon>
        <taxon>Myxococcales</taxon>
        <taxon>Cystobacterineae</taxon>
        <taxon>Anaeromyxobacteraceae</taxon>
        <taxon>Anaeromyxobacter</taxon>
    </lineage>
</organism>
<evidence type="ECO:0000256" key="7">
    <source>
        <dbReference type="SAM" id="MobiDB-lite"/>
    </source>
</evidence>
<evidence type="ECO:0000256" key="3">
    <source>
        <dbReference type="ARBA" id="ARBA00022692"/>
    </source>
</evidence>